<dbReference type="InterPro" id="IPR010158">
    <property type="entry name" value="Amidase_Cbmase"/>
</dbReference>
<reference evidence="4" key="1">
    <citation type="submission" date="2020-10" db="EMBL/GenBank/DDBJ databases">
        <title>High-Quality Genome Resource of Clonostachys rosea strain S41 by Oxford Nanopore Long-Read Sequencing.</title>
        <authorList>
            <person name="Wang H."/>
        </authorList>
    </citation>
    <scope>NUCLEOTIDE SEQUENCE</scope>
    <source>
        <strain evidence="4">S41</strain>
    </source>
</reference>
<dbReference type="Pfam" id="PF07687">
    <property type="entry name" value="M20_dimer"/>
    <property type="match status" value="1"/>
</dbReference>
<comment type="caution">
    <text evidence="4">The sequence shown here is derived from an EMBL/GenBank/DDBJ whole genome shotgun (WGS) entry which is preliminary data.</text>
</comment>
<proteinExistence type="inferred from homology"/>
<dbReference type="InterPro" id="IPR002933">
    <property type="entry name" value="Peptidase_M20"/>
</dbReference>
<name>A0A8H7NMW4_BIOOC</name>
<dbReference type="PIRSF" id="PIRSF001235">
    <property type="entry name" value="Amidase_carbamoylase"/>
    <property type="match status" value="1"/>
</dbReference>
<evidence type="ECO:0000256" key="1">
    <source>
        <dbReference type="ARBA" id="ARBA00006247"/>
    </source>
</evidence>
<dbReference type="InterPro" id="IPR011650">
    <property type="entry name" value="Peptidase_M20_dimer"/>
</dbReference>
<dbReference type="PANTHER" id="PTHR32494:SF5">
    <property type="entry name" value="ALLANTOATE AMIDOHYDROLASE"/>
    <property type="match status" value="1"/>
</dbReference>
<organism evidence="4 5">
    <name type="scientific">Bionectria ochroleuca</name>
    <name type="common">Gliocladium roseum</name>
    <dbReference type="NCBI Taxonomy" id="29856"/>
    <lineage>
        <taxon>Eukaryota</taxon>
        <taxon>Fungi</taxon>
        <taxon>Dikarya</taxon>
        <taxon>Ascomycota</taxon>
        <taxon>Pezizomycotina</taxon>
        <taxon>Sordariomycetes</taxon>
        <taxon>Hypocreomycetidae</taxon>
        <taxon>Hypocreales</taxon>
        <taxon>Bionectriaceae</taxon>
        <taxon>Clonostachys</taxon>
    </lineage>
</organism>
<protein>
    <recommendedName>
        <fullName evidence="3">Peptidase M20 dimerisation domain-containing protein</fullName>
    </recommendedName>
</protein>
<dbReference type="NCBIfam" id="TIGR01879">
    <property type="entry name" value="hydantase"/>
    <property type="match status" value="1"/>
</dbReference>
<dbReference type="PANTHER" id="PTHR32494">
    <property type="entry name" value="ALLANTOATE DEIMINASE-RELATED"/>
    <property type="match status" value="1"/>
</dbReference>
<dbReference type="Pfam" id="PF01546">
    <property type="entry name" value="Peptidase_M20"/>
    <property type="match status" value="1"/>
</dbReference>
<gene>
    <name evidence="4" type="ORF">IM811_000410</name>
</gene>
<evidence type="ECO:0000313" key="5">
    <source>
        <dbReference type="Proteomes" id="UP000616885"/>
    </source>
</evidence>
<keyword evidence="2" id="KW-0378">Hydrolase</keyword>
<evidence type="ECO:0000313" key="4">
    <source>
        <dbReference type="EMBL" id="KAF9758716.1"/>
    </source>
</evidence>
<dbReference type="CDD" id="cd03884">
    <property type="entry name" value="M20_bAS"/>
    <property type="match status" value="1"/>
</dbReference>
<dbReference type="Gene3D" id="3.40.630.10">
    <property type="entry name" value="Zn peptidases"/>
    <property type="match status" value="1"/>
</dbReference>
<comment type="similarity">
    <text evidence="1">Belongs to the peptidase M20A family.</text>
</comment>
<dbReference type="EMBL" id="JADCTT010000001">
    <property type="protein sequence ID" value="KAF9758716.1"/>
    <property type="molecule type" value="Genomic_DNA"/>
</dbReference>
<dbReference type="SUPFAM" id="SSF55031">
    <property type="entry name" value="Bacterial exopeptidase dimerisation domain"/>
    <property type="match status" value="1"/>
</dbReference>
<dbReference type="SUPFAM" id="SSF53187">
    <property type="entry name" value="Zn-dependent exopeptidases"/>
    <property type="match status" value="1"/>
</dbReference>
<accession>A0A8H7NMW4</accession>
<feature type="domain" description="Peptidase M20 dimerisation" evidence="3">
    <location>
        <begin position="232"/>
        <end position="329"/>
    </location>
</feature>
<sequence length="449" mass="49014">MSKSEVPALRANQARLAETLHESCQFGAAHPYGSDTTETGMARLSLDDSDKAVRDWFIKSAESLGCKVSVDEMGNIFAVRPGKNNDAPPIMMGSHLDTQPTGGRYDGILGVLGGLEVLKVLNENSYETEGPVGVVDWTNEEGARFPKMAVSSGVWAEQVPLEDAWNLKEVTANHDSPKTMKEELTRIGYLGKNPASYRSNPFAAHFELHIEQGPILEDQGQKIGVVEGVQAFKWFEITVKGRDSHAGTTPLYARKDAVLSAARMVAAANPIAKRLGGLTTTGIFETKPGTVNTMAHTVVFTLDIRHMKNETLSQMEEECRAEFQRIAHEDSEKGVEVDWKLLVDSPAVEFNPDCIRVVEQSATDVCSALPQTHTDGKLWRRMISGAGHDSCYTNTRCPTSMIFTPTKDGISHNPVEYCSAEDCALGASVLLGAVLRYDKLRAERGDLAS</sequence>
<dbReference type="Gene3D" id="3.30.70.360">
    <property type="match status" value="1"/>
</dbReference>
<evidence type="ECO:0000259" key="3">
    <source>
        <dbReference type="Pfam" id="PF07687"/>
    </source>
</evidence>
<evidence type="ECO:0000256" key="2">
    <source>
        <dbReference type="ARBA" id="ARBA00022801"/>
    </source>
</evidence>
<dbReference type="AlphaFoldDB" id="A0A8H7NMW4"/>
<dbReference type="GO" id="GO:0016813">
    <property type="term" value="F:hydrolase activity, acting on carbon-nitrogen (but not peptide) bonds, in linear amidines"/>
    <property type="evidence" value="ECO:0007669"/>
    <property type="project" value="InterPro"/>
</dbReference>
<dbReference type="Proteomes" id="UP000616885">
    <property type="component" value="Unassembled WGS sequence"/>
</dbReference>
<dbReference type="InterPro" id="IPR036264">
    <property type="entry name" value="Bact_exopeptidase_dim_dom"/>
</dbReference>